<dbReference type="GO" id="GO:0022857">
    <property type="term" value="F:transmembrane transporter activity"/>
    <property type="evidence" value="ECO:0007669"/>
    <property type="project" value="InterPro"/>
</dbReference>
<dbReference type="GO" id="GO:0005886">
    <property type="term" value="C:plasma membrane"/>
    <property type="evidence" value="ECO:0007669"/>
    <property type="project" value="UniProtKB-SubCell"/>
</dbReference>
<evidence type="ECO:0000256" key="6">
    <source>
        <dbReference type="ARBA" id="ARBA00023136"/>
    </source>
</evidence>
<comment type="subcellular location">
    <subcellularLocation>
        <location evidence="1">Cell membrane</location>
        <topology evidence="1">Single-pass membrane protein</topology>
    </subcellularLocation>
    <subcellularLocation>
        <location evidence="7">Cell membrane</location>
        <topology evidence="7">Single-pass type II membrane protein</topology>
    </subcellularLocation>
</comment>
<keyword evidence="7" id="KW-0653">Protein transport</keyword>
<evidence type="ECO:0000256" key="2">
    <source>
        <dbReference type="ARBA" id="ARBA00005811"/>
    </source>
</evidence>
<keyword evidence="4 7" id="KW-0812">Transmembrane</keyword>
<evidence type="ECO:0000256" key="4">
    <source>
        <dbReference type="ARBA" id="ARBA00022692"/>
    </source>
</evidence>
<dbReference type="GO" id="GO:0015031">
    <property type="term" value="P:protein transport"/>
    <property type="evidence" value="ECO:0007669"/>
    <property type="project" value="UniProtKB-KW"/>
</dbReference>
<evidence type="ECO:0000313" key="10">
    <source>
        <dbReference type="Proteomes" id="UP000262004"/>
    </source>
</evidence>
<dbReference type="Gene3D" id="3.30.420.270">
    <property type="match status" value="1"/>
</dbReference>
<keyword evidence="7" id="KW-0813">Transport</keyword>
<dbReference type="EMBL" id="AP018558">
    <property type="protein sequence ID" value="BBD78201.1"/>
    <property type="molecule type" value="Genomic_DNA"/>
</dbReference>
<accession>A0A2Z6E091</accession>
<keyword evidence="10" id="KW-1185">Reference proteome</keyword>
<reference evidence="9 10" key="1">
    <citation type="submission" date="2018-04" db="EMBL/GenBank/DDBJ databases">
        <title>Complete genome sequence of Hydrogenophilus thermoluteolus TH-1.</title>
        <authorList>
            <person name="Arai H."/>
        </authorList>
    </citation>
    <scope>NUCLEOTIDE SEQUENCE [LARGE SCALE GENOMIC DNA]</scope>
    <source>
        <strain evidence="9 10">TH-1</strain>
    </source>
</reference>
<dbReference type="Proteomes" id="UP000262004">
    <property type="component" value="Chromosome"/>
</dbReference>
<dbReference type="OrthoDB" id="9798629at2"/>
<dbReference type="PANTHER" id="PTHR30558:SF7">
    <property type="entry name" value="TOL-PAL SYSTEM PROTEIN TOLR"/>
    <property type="match status" value="1"/>
</dbReference>
<protein>
    <submittedName>
        <fullName evidence="9">Biopolymer transporter ExbD</fullName>
    </submittedName>
</protein>
<dbReference type="RefSeq" id="WP_119335855.1">
    <property type="nucleotide sequence ID" value="NZ_AP018558.1"/>
</dbReference>
<dbReference type="PANTHER" id="PTHR30558">
    <property type="entry name" value="EXBD MEMBRANE COMPONENT OF PMF-DRIVEN MACROMOLECULE IMPORT SYSTEM"/>
    <property type="match status" value="1"/>
</dbReference>
<keyword evidence="5 8" id="KW-1133">Transmembrane helix</keyword>
<organism evidence="9 10">
    <name type="scientific">Hydrogenophilus thermoluteolus</name>
    <name type="common">Pseudomonas hydrogenothermophila</name>
    <dbReference type="NCBI Taxonomy" id="297"/>
    <lineage>
        <taxon>Bacteria</taxon>
        <taxon>Pseudomonadati</taxon>
        <taxon>Pseudomonadota</taxon>
        <taxon>Hydrogenophilia</taxon>
        <taxon>Hydrogenophilales</taxon>
        <taxon>Hydrogenophilaceae</taxon>
        <taxon>Hydrogenophilus</taxon>
    </lineage>
</organism>
<dbReference type="InterPro" id="IPR003400">
    <property type="entry name" value="ExbD"/>
</dbReference>
<evidence type="ECO:0000256" key="8">
    <source>
        <dbReference type="SAM" id="Phobius"/>
    </source>
</evidence>
<sequence>MKQYPLPFLTVKSRTTVNPTIHIVPLVDVLLVLLVILLVTAPALLHTVRTKLPHAAAEPATPPRETVTLTLTASGTLLWNGEPLPRDALPERLAALVTDAHDAAPPPVLLAVERTVPFEAAAQLMVALTQAGITDARFLLDPASP</sequence>
<dbReference type="Pfam" id="PF02472">
    <property type="entry name" value="ExbD"/>
    <property type="match status" value="1"/>
</dbReference>
<dbReference type="KEGG" id="htl:HPTL_1947"/>
<comment type="similarity">
    <text evidence="2 7">Belongs to the ExbD/TolR family.</text>
</comment>
<dbReference type="AlphaFoldDB" id="A0A2Z6E091"/>
<evidence type="ECO:0000313" key="9">
    <source>
        <dbReference type="EMBL" id="BBD78201.1"/>
    </source>
</evidence>
<proteinExistence type="inferred from homology"/>
<name>A0A2Z6E091_HYDTE</name>
<keyword evidence="3" id="KW-1003">Cell membrane</keyword>
<evidence type="ECO:0000256" key="1">
    <source>
        <dbReference type="ARBA" id="ARBA00004162"/>
    </source>
</evidence>
<evidence type="ECO:0000256" key="5">
    <source>
        <dbReference type="ARBA" id="ARBA00022989"/>
    </source>
</evidence>
<keyword evidence="6 8" id="KW-0472">Membrane</keyword>
<gene>
    <name evidence="9" type="ORF">HPTL_1947</name>
</gene>
<evidence type="ECO:0000256" key="3">
    <source>
        <dbReference type="ARBA" id="ARBA00022475"/>
    </source>
</evidence>
<feature type="transmembrane region" description="Helical" evidence="8">
    <location>
        <begin position="20"/>
        <end position="45"/>
    </location>
</feature>
<evidence type="ECO:0000256" key="7">
    <source>
        <dbReference type="RuleBase" id="RU003879"/>
    </source>
</evidence>